<gene>
    <name evidence="1" type="ORF">BBH99_02285</name>
    <name evidence="2" type="ORF">SAMN05444407_106140</name>
</gene>
<dbReference type="RefSeq" id="WP_066697936.1">
    <property type="nucleotide sequence ID" value="NZ_FRBM01000006.1"/>
</dbReference>
<evidence type="ECO:0000313" key="3">
    <source>
        <dbReference type="Proteomes" id="UP000093508"/>
    </source>
</evidence>
<dbReference type="EMBL" id="MAYF01000312">
    <property type="protein sequence ID" value="OCA77779.1"/>
    <property type="molecule type" value="Genomic_DNA"/>
</dbReference>
<organism evidence="2 4">
    <name type="scientific">Chryseobacterium contaminans</name>
    <dbReference type="NCBI Taxonomy" id="1423959"/>
    <lineage>
        <taxon>Bacteria</taxon>
        <taxon>Pseudomonadati</taxon>
        <taxon>Bacteroidota</taxon>
        <taxon>Flavobacteriia</taxon>
        <taxon>Flavobacteriales</taxon>
        <taxon>Weeksellaceae</taxon>
        <taxon>Chryseobacterium group</taxon>
        <taxon>Chryseobacterium</taxon>
    </lineage>
</organism>
<sequence>MSNTIQLFGQNYNVNNTYAGLTTILELQNYLTISDPEGYSLLKSDIAKNGIHDPVLFTTVNNIKLVIDGHVRLQTCIELEIPNVPAKEIKENFQTLSDVQFWMIKNQCQRRNLTQIQKLQLAFLHEETIQQIAKVNLIDAGKGNNIEKPVDTLLEIAKIANVGRTTVSRYKKVLNSGLEDIIKRMLLEELSITSAYNLVQKKTKDVQINLDQEIATLQTETLQSETPVLKFVRDYNEAKNLLNTNEFECLIMTKDEGKVKDFASQQPNVKYAVFIFED</sequence>
<name>A0A1M7DI35_9FLAO</name>
<dbReference type="InterPro" id="IPR036086">
    <property type="entry name" value="ParB/Sulfiredoxin_sf"/>
</dbReference>
<evidence type="ECO:0000313" key="4">
    <source>
        <dbReference type="Proteomes" id="UP000184069"/>
    </source>
</evidence>
<reference evidence="2 4" key="2">
    <citation type="submission" date="2016-11" db="EMBL/GenBank/DDBJ databases">
        <authorList>
            <person name="Jaros S."/>
            <person name="Januszkiewicz K."/>
            <person name="Wedrychowicz H."/>
        </authorList>
    </citation>
    <scope>NUCLEOTIDE SEQUENCE [LARGE SCALE GENOMIC DNA]</scope>
    <source>
        <strain evidence="2 4">DSM 27621</strain>
    </source>
</reference>
<dbReference type="STRING" id="1423959.SAMN05444407_106140"/>
<dbReference type="OrthoDB" id="5944985at2"/>
<dbReference type="EMBL" id="FRBM01000006">
    <property type="protein sequence ID" value="SHL79196.1"/>
    <property type="molecule type" value="Genomic_DNA"/>
</dbReference>
<reference evidence="1 3" key="1">
    <citation type="submission" date="2016-07" db="EMBL/GenBank/DDBJ databases">
        <authorList>
            <person name="Jeong J.-J."/>
            <person name="Kim D.W."/>
            <person name="Sang M.K."/>
            <person name="Choi I.-G."/>
            <person name="Kim K.D."/>
        </authorList>
    </citation>
    <scope>NUCLEOTIDE SEQUENCE [LARGE SCALE GENOMIC DNA]</scope>
    <source>
        <strain evidence="1 3">C-26</strain>
    </source>
</reference>
<protein>
    <submittedName>
        <fullName evidence="2">Chromosome segregation protein Spo0J, contains ParB-like nuclease domain</fullName>
    </submittedName>
</protein>
<dbReference type="Gene3D" id="3.90.1530.10">
    <property type="entry name" value="Conserved hypothetical protein from pyrococcus furiosus pfu- 392566-001, ParB domain"/>
    <property type="match status" value="1"/>
</dbReference>
<keyword evidence="3" id="KW-1185">Reference proteome</keyword>
<dbReference type="SUPFAM" id="SSF110849">
    <property type="entry name" value="ParB/Sulfiredoxin"/>
    <property type="match status" value="1"/>
</dbReference>
<evidence type="ECO:0000313" key="2">
    <source>
        <dbReference type="EMBL" id="SHL79196.1"/>
    </source>
</evidence>
<dbReference type="AlphaFoldDB" id="A0A1M7DI35"/>
<dbReference type="Proteomes" id="UP000093508">
    <property type="component" value="Unassembled WGS sequence"/>
</dbReference>
<dbReference type="Proteomes" id="UP000184069">
    <property type="component" value="Unassembled WGS sequence"/>
</dbReference>
<evidence type="ECO:0000313" key="1">
    <source>
        <dbReference type="EMBL" id="OCA77779.1"/>
    </source>
</evidence>
<accession>A0A1M7DI35</accession>
<proteinExistence type="predicted"/>